<feature type="compositionally biased region" description="Basic and acidic residues" evidence="2">
    <location>
        <begin position="46"/>
        <end position="57"/>
    </location>
</feature>
<comment type="similarity">
    <text evidence="1">Belongs to the GeBP family.</text>
</comment>
<evidence type="ECO:0000256" key="1">
    <source>
        <dbReference type="ARBA" id="ARBA00010820"/>
    </source>
</evidence>
<dbReference type="PANTHER" id="PTHR31662">
    <property type="entry name" value="BNAANNG10740D PROTEIN-RELATED"/>
    <property type="match status" value="1"/>
</dbReference>
<keyword evidence="5" id="KW-1185">Reference proteome</keyword>
<dbReference type="GO" id="GO:0006355">
    <property type="term" value="P:regulation of DNA-templated transcription"/>
    <property type="evidence" value="ECO:0007669"/>
    <property type="project" value="InterPro"/>
</dbReference>
<dbReference type="EMBL" id="JAYWIO010000004">
    <property type="protein sequence ID" value="KAK7269239.1"/>
    <property type="molecule type" value="Genomic_DNA"/>
</dbReference>
<gene>
    <name evidence="4" type="ORF">RIF29_21959</name>
</gene>
<proteinExistence type="inferred from homology"/>
<protein>
    <recommendedName>
        <fullName evidence="3">Glabrous enhancer-binding protein-like DBD domain-containing protein</fullName>
    </recommendedName>
</protein>
<accession>A0AAN9F5R5</accession>
<feature type="compositionally biased region" description="Acidic residues" evidence="2">
    <location>
        <begin position="22"/>
        <end position="45"/>
    </location>
</feature>
<sequence length="361" mass="40811">MFSPLISWILPFSSSSSSSSDSVDEEDEEEEEEQSLDTYDDELDHENDNVAEDQKDDHFLSSCNVDDDDDSIPVALAIPNPSPAAVTVAFPTVEEGNAVTTATTIVSRRPKRKSIERITDYSVVGKQNQRLWTKQDEMELLKGYLDYMKNERGGTTTTLQNDVALLYDHVRPKLKVDFNKNQLVEKLRRLKRKHKVCMDKVKLLASGPPTFKNLQDKAIFEISHKIWGNDKDQFGNLDDHGIGNGNIAVKNEQVENDCDDVDNRAPKRLRTCNDDHDHNNGDNGIRIQGLIEETMRSCFSPLLKQVLDDPQGGSEEAKATPPPLCCGELKDRKILELEVYLNRLELLQGQIKDRLEELRSG</sequence>
<evidence type="ECO:0000256" key="2">
    <source>
        <dbReference type="SAM" id="MobiDB-lite"/>
    </source>
</evidence>
<dbReference type="Pfam" id="PF04504">
    <property type="entry name" value="GeBP-like_DBD"/>
    <property type="match status" value="1"/>
</dbReference>
<feature type="region of interest" description="Disordered" evidence="2">
    <location>
        <begin position="11"/>
        <end position="57"/>
    </location>
</feature>
<organism evidence="4 5">
    <name type="scientific">Crotalaria pallida</name>
    <name type="common">Smooth rattlebox</name>
    <name type="synonym">Crotalaria striata</name>
    <dbReference type="NCBI Taxonomy" id="3830"/>
    <lineage>
        <taxon>Eukaryota</taxon>
        <taxon>Viridiplantae</taxon>
        <taxon>Streptophyta</taxon>
        <taxon>Embryophyta</taxon>
        <taxon>Tracheophyta</taxon>
        <taxon>Spermatophyta</taxon>
        <taxon>Magnoliopsida</taxon>
        <taxon>eudicotyledons</taxon>
        <taxon>Gunneridae</taxon>
        <taxon>Pentapetalae</taxon>
        <taxon>rosids</taxon>
        <taxon>fabids</taxon>
        <taxon>Fabales</taxon>
        <taxon>Fabaceae</taxon>
        <taxon>Papilionoideae</taxon>
        <taxon>50 kb inversion clade</taxon>
        <taxon>genistoids sensu lato</taxon>
        <taxon>core genistoids</taxon>
        <taxon>Crotalarieae</taxon>
        <taxon>Crotalaria</taxon>
    </lineage>
</organism>
<dbReference type="Proteomes" id="UP001372338">
    <property type="component" value="Unassembled WGS sequence"/>
</dbReference>
<comment type="caution">
    <text evidence="4">The sequence shown here is derived from an EMBL/GenBank/DDBJ whole genome shotgun (WGS) entry which is preliminary data.</text>
</comment>
<dbReference type="AlphaFoldDB" id="A0AAN9F5R5"/>
<evidence type="ECO:0000313" key="5">
    <source>
        <dbReference type="Proteomes" id="UP001372338"/>
    </source>
</evidence>
<feature type="domain" description="Glabrous enhancer-binding protein-like DBD" evidence="3">
    <location>
        <begin position="129"/>
        <end position="228"/>
    </location>
</feature>
<dbReference type="InterPro" id="IPR053932">
    <property type="entry name" value="GeBP-like_DBD"/>
</dbReference>
<evidence type="ECO:0000313" key="4">
    <source>
        <dbReference type="EMBL" id="KAK7269239.1"/>
    </source>
</evidence>
<dbReference type="InterPro" id="IPR007592">
    <property type="entry name" value="GEBP"/>
</dbReference>
<dbReference type="GO" id="GO:0005634">
    <property type="term" value="C:nucleus"/>
    <property type="evidence" value="ECO:0007669"/>
    <property type="project" value="TreeGrafter"/>
</dbReference>
<reference evidence="4 5" key="1">
    <citation type="submission" date="2024-01" db="EMBL/GenBank/DDBJ databases">
        <title>The genomes of 5 underutilized Papilionoideae crops provide insights into root nodulation and disease resistanc.</title>
        <authorList>
            <person name="Yuan L."/>
        </authorList>
    </citation>
    <scope>NUCLEOTIDE SEQUENCE [LARGE SCALE GENOMIC DNA]</scope>
    <source>
        <strain evidence="4">ZHUSHIDOU_FW_LH</strain>
        <tissue evidence="4">Leaf</tissue>
    </source>
</reference>
<name>A0AAN9F5R5_CROPI</name>
<evidence type="ECO:0000259" key="3">
    <source>
        <dbReference type="Pfam" id="PF04504"/>
    </source>
</evidence>
<dbReference type="PANTHER" id="PTHR31662:SF41">
    <property type="entry name" value="TRANSCRIPTION FACTOR GEBP FAMILY-RELATED"/>
    <property type="match status" value="1"/>
</dbReference>